<keyword evidence="3" id="KW-0723">Serine/threonine-protein kinase</keyword>
<keyword evidence="6 18" id="KW-0812">Transmembrane</keyword>
<evidence type="ECO:0000256" key="11">
    <source>
        <dbReference type="ARBA" id="ARBA00022840"/>
    </source>
</evidence>
<keyword evidence="18" id="KW-0999">Mitochondrion inner membrane</keyword>
<dbReference type="EMBL" id="AP019302">
    <property type="protein sequence ID" value="BBH06798.1"/>
    <property type="molecule type" value="Genomic_DNA"/>
</dbReference>
<feature type="domain" description="Protein kinase" evidence="20">
    <location>
        <begin position="939"/>
        <end position="1212"/>
    </location>
</feature>
<dbReference type="SUPFAM" id="SSF56112">
    <property type="entry name" value="Protein kinase-like (PK-like)"/>
    <property type="match status" value="2"/>
</dbReference>
<keyword evidence="11 17" id="KW-0067">ATP-binding</keyword>
<dbReference type="Pfam" id="PF23473">
    <property type="entry name" value="LysM3_LYK4_5"/>
    <property type="match status" value="1"/>
</dbReference>
<dbReference type="PANTHER" id="PTHR27005">
    <property type="entry name" value="WALL-ASSOCIATED RECEPTOR KINASE-LIKE 21"/>
    <property type="match status" value="1"/>
</dbReference>
<evidence type="ECO:0000256" key="1">
    <source>
        <dbReference type="ARBA" id="ARBA00004479"/>
    </source>
</evidence>
<evidence type="ECO:0000256" key="17">
    <source>
        <dbReference type="PROSITE-ProRule" id="PRU10141"/>
    </source>
</evidence>
<evidence type="ECO:0000256" key="10">
    <source>
        <dbReference type="ARBA" id="ARBA00022777"/>
    </source>
</evidence>
<dbReference type="CDD" id="cd14066">
    <property type="entry name" value="STKc_IRAK"/>
    <property type="match status" value="1"/>
</dbReference>
<protein>
    <recommendedName>
        <fullName evidence="18">Cytochrome c-type biogenesis protein</fullName>
    </recommendedName>
</protein>
<keyword evidence="8" id="KW-0732">Signal</keyword>
<dbReference type="InterPro" id="IPR056562">
    <property type="entry name" value="LysM2_CERK1_LYK3_4_5"/>
</dbReference>
<evidence type="ECO:0000256" key="16">
    <source>
        <dbReference type="ARBA" id="ARBA00047951"/>
    </source>
</evidence>
<evidence type="ECO:0000256" key="8">
    <source>
        <dbReference type="ARBA" id="ARBA00022729"/>
    </source>
</evidence>
<evidence type="ECO:0000256" key="4">
    <source>
        <dbReference type="ARBA" id="ARBA00022617"/>
    </source>
</evidence>
<evidence type="ECO:0000256" key="3">
    <source>
        <dbReference type="ARBA" id="ARBA00022527"/>
    </source>
</evidence>
<dbReference type="InterPro" id="IPR008271">
    <property type="entry name" value="Ser/Thr_kinase_AS"/>
</dbReference>
<keyword evidence="18" id="KW-0496">Mitochondrion</keyword>
<evidence type="ECO:0000256" key="9">
    <source>
        <dbReference type="ARBA" id="ARBA00022741"/>
    </source>
</evidence>
<dbReference type="GO" id="GO:0004674">
    <property type="term" value="F:protein serine/threonine kinase activity"/>
    <property type="evidence" value="ECO:0007669"/>
    <property type="project" value="UniProtKB-KW"/>
</dbReference>
<feature type="non-terminal residue" evidence="21">
    <location>
        <position position="1"/>
    </location>
</feature>
<dbReference type="Pfam" id="PF07714">
    <property type="entry name" value="PK_Tyr_Ser-Thr"/>
    <property type="match status" value="1"/>
</dbReference>
<gene>
    <name evidence="21" type="ORF">Prudu_018541</name>
</gene>
<dbReference type="InterPro" id="IPR011009">
    <property type="entry name" value="Kinase-like_dom_sf"/>
</dbReference>
<organism evidence="21">
    <name type="scientific">Prunus dulcis</name>
    <name type="common">Almond</name>
    <name type="synonym">Amygdalus dulcis</name>
    <dbReference type="NCBI Taxonomy" id="3755"/>
    <lineage>
        <taxon>Eukaryota</taxon>
        <taxon>Viridiplantae</taxon>
        <taxon>Streptophyta</taxon>
        <taxon>Embryophyta</taxon>
        <taxon>Tracheophyta</taxon>
        <taxon>Spermatophyta</taxon>
        <taxon>Magnoliopsida</taxon>
        <taxon>eudicotyledons</taxon>
        <taxon>Gunneridae</taxon>
        <taxon>Pentapetalae</taxon>
        <taxon>rosids</taxon>
        <taxon>fabids</taxon>
        <taxon>Rosales</taxon>
        <taxon>Rosaceae</taxon>
        <taxon>Amygdaloideae</taxon>
        <taxon>Amygdaleae</taxon>
        <taxon>Prunus</taxon>
    </lineage>
</organism>
<dbReference type="SMART" id="SM00257">
    <property type="entry name" value="LysM"/>
    <property type="match status" value="3"/>
</dbReference>
<dbReference type="PROSITE" id="PS50011">
    <property type="entry name" value="PROTEIN_KINASE_DOM"/>
    <property type="match status" value="2"/>
</dbReference>
<evidence type="ECO:0000256" key="19">
    <source>
        <dbReference type="SAM" id="MobiDB-lite"/>
    </source>
</evidence>
<dbReference type="FunFam" id="3.30.200.20:FF:000043">
    <property type="entry name" value="Wall-associated receptor kinase 2"/>
    <property type="match status" value="1"/>
</dbReference>
<evidence type="ECO:0000259" key="20">
    <source>
        <dbReference type="PROSITE" id="PS50011"/>
    </source>
</evidence>
<dbReference type="GO" id="GO:0005886">
    <property type="term" value="C:plasma membrane"/>
    <property type="evidence" value="ECO:0007669"/>
    <property type="project" value="TreeGrafter"/>
</dbReference>
<evidence type="ECO:0000256" key="5">
    <source>
        <dbReference type="ARBA" id="ARBA00022679"/>
    </source>
</evidence>
<evidence type="ECO:0000256" key="2">
    <source>
        <dbReference type="ARBA" id="ARBA00010342"/>
    </source>
</evidence>
<keyword evidence="7 18" id="KW-0479">Metal-binding</keyword>
<dbReference type="InterPro" id="IPR000719">
    <property type="entry name" value="Prot_kinase_dom"/>
</dbReference>
<dbReference type="InterPro" id="IPR056563">
    <property type="entry name" value="LysM3_LYK4_5"/>
</dbReference>
<dbReference type="GO" id="GO:0007166">
    <property type="term" value="P:cell surface receptor signaling pathway"/>
    <property type="evidence" value="ECO:0007669"/>
    <property type="project" value="InterPro"/>
</dbReference>
<evidence type="ECO:0000313" key="21">
    <source>
        <dbReference type="EMBL" id="BBH06798.1"/>
    </source>
</evidence>
<evidence type="ECO:0000256" key="14">
    <source>
        <dbReference type="ARBA" id="ARBA00023136"/>
    </source>
</evidence>
<dbReference type="PROSITE" id="PS00107">
    <property type="entry name" value="PROTEIN_KINASE_ATP"/>
    <property type="match status" value="1"/>
</dbReference>
<dbReference type="InterPro" id="IPR056561">
    <property type="entry name" value="NFP_LYK_LysM1"/>
</dbReference>
<dbReference type="Pfam" id="PF23472">
    <property type="entry name" value="LysM2_CERK1_LYK3_4_5"/>
    <property type="match status" value="1"/>
</dbReference>
<feature type="domain" description="Protein kinase" evidence="20">
    <location>
        <begin position="278"/>
        <end position="517"/>
    </location>
</feature>
<accession>A0A4Y1RSB7</accession>
<dbReference type="InterPro" id="IPR038297">
    <property type="entry name" value="CcmH/CycL/NrfF/Ccl2_sf"/>
</dbReference>
<comment type="catalytic activity">
    <reaction evidence="16">
        <text>L-threonyl-[protein] + ATP = O-phospho-L-threonyl-[protein] + ADP + H(+)</text>
        <dbReference type="Rhea" id="RHEA:46608"/>
        <dbReference type="Rhea" id="RHEA-COMP:11060"/>
        <dbReference type="Rhea" id="RHEA-COMP:11605"/>
        <dbReference type="ChEBI" id="CHEBI:15378"/>
        <dbReference type="ChEBI" id="CHEBI:30013"/>
        <dbReference type="ChEBI" id="CHEBI:30616"/>
        <dbReference type="ChEBI" id="CHEBI:61977"/>
        <dbReference type="ChEBI" id="CHEBI:456216"/>
    </reaction>
</comment>
<evidence type="ECO:0000256" key="15">
    <source>
        <dbReference type="ARBA" id="ARBA00047558"/>
    </source>
</evidence>
<keyword evidence="5" id="KW-0808">Transferase</keyword>
<name>A0A4Y1RSB7_PRUDU</name>
<dbReference type="Pfam" id="PF00069">
    <property type="entry name" value="Pkinase"/>
    <property type="match status" value="1"/>
</dbReference>
<evidence type="ECO:0000256" key="13">
    <source>
        <dbReference type="ARBA" id="ARBA00023004"/>
    </source>
</evidence>
<feature type="transmembrane region" description="Helical" evidence="18">
    <location>
        <begin position="594"/>
        <end position="613"/>
    </location>
</feature>
<dbReference type="Gene3D" id="1.10.510.10">
    <property type="entry name" value="Transferase(Phosphotransferase) domain 1"/>
    <property type="match status" value="2"/>
</dbReference>
<dbReference type="InterPro" id="IPR001245">
    <property type="entry name" value="Ser-Thr/Tyr_kinase_cat_dom"/>
</dbReference>
<dbReference type="InterPro" id="IPR018392">
    <property type="entry name" value="LysM"/>
</dbReference>
<dbReference type="GO" id="GO:0046872">
    <property type="term" value="F:metal ion binding"/>
    <property type="evidence" value="ECO:0007669"/>
    <property type="project" value="UniProtKB-KW"/>
</dbReference>
<dbReference type="InterPro" id="IPR017441">
    <property type="entry name" value="Protein_kinase_ATP_BS"/>
</dbReference>
<comment type="similarity">
    <text evidence="2 18">Belongs to the CcmH/CycL/Ccl2/NrfF family.</text>
</comment>
<feature type="transmembrane region" description="Helical" evidence="18">
    <location>
        <begin position="870"/>
        <end position="887"/>
    </location>
</feature>
<dbReference type="InterPro" id="IPR045274">
    <property type="entry name" value="WAK-like"/>
</dbReference>
<feature type="region of interest" description="Disordered" evidence="19">
    <location>
        <begin position="177"/>
        <end position="202"/>
    </location>
</feature>
<dbReference type="FunFam" id="1.10.510.10:FF:000084">
    <property type="entry name" value="Wall-associated receptor kinase 2"/>
    <property type="match status" value="1"/>
</dbReference>
<evidence type="ECO:0000256" key="6">
    <source>
        <dbReference type="ARBA" id="ARBA00022692"/>
    </source>
</evidence>
<dbReference type="Gene3D" id="3.30.200.20">
    <property type="entry name" value="Phosphorylase Kinase, domain 1"/>
    <property type="match status" value="2"/>
</dbReference>
<comment type="subcellular location">
    <subcellularLocation>
        <location evidence="1">Membrane</location>
        <topology evidence="1">Single-pass type I membrane protein</topology>
    </subcellularLocation>
    <subcellularLocation>
        <location evidence="18">Mitochondrion inner membrane</location>
    </subcellularLocation>
</comment>
<dbReference type="Gene3D" id="1.10.8.640">
    <property type="entry name" value="Cytochrome C biogenesis protein"/>
    <property type="match status" value="1"/>
</dbReference>
<dbReference type="PANTHER" id="PTHR27005:SF537">
    <property type="entry name" value="LYSM TYPE RECEPTOR KINASE"/>
    <property type="match status" value="1"/>
</dbReference>
<keyword evidence="4 18" id="KW-0349">Heme</keyword>
<dbReference type="PROSITE" id="PS00108">
    <property type="entry name" value="PROTEIN_KINASE_ST"/>
    <property type="match status" value="2"/>
</dbReference>
<dbReference type="Pfam" id="PF23446">
    <property type="entry name" value="LysM1_NFP_LYK"/>
    <property type="match status" value="2"/>
</dbReference>
<proteinExistence type="inferred from homology"/>
<reference evidence="21" key="1">
    <citation type="journal article" date="2019" name="Science">
        <title>Mutation of a bHLH transcription factor allowed almond domestication.</title>
        <authorList>
            <person name="Sanchez-Perez R."/>
            <person name="Pavan S."/>
            <person name="Mazzeo R."/>
            <person name="Moldovan C."/>
            <person name="Aiese Cigliano R."/>
            <person name="Del Cueto J."/>
            <person name="Ricciardi F."/>
            <person name="Lotti C."/>
            <person name="Ricciardi L."/>
            <person name="Dicenta F."/>
            <person name="Lopez-Marques R.L."/>
            <person name="Lindberg Moller B."/>
        </authorList>
    </citation>
    <scope>NUCLEOTIDE SEQUENCE</scope>
</reference>
<comment type="catalytic activity">
    <reaction evidence="15">
        <text>L-seryl-[protein] + ATP = O-phospho-L-seryl-[protein] + ADP + H(+)</text>
        <dbReference type="Rhea" id="RHEA:17989"/>
        <dbReference type="Rhea" id="RHEA-COMP:9863"/>
        <dbReference type="Rhea" id="RHEA-COMP:11604"/>
        <dbReference type="ChEBI" id="CHEBI:15378"/>
        <dbReference type="ChEBI" id="CHEBI:29999"/>
        <dbReference type="ChEBI" id="CHEBI:30616"/>
        <dbReference type="ChEBI" id="CHEBI:83421"/>
        <dbReference type="ChEBI" id="CHEBI:456216"/>
    </reaction>
</comment>
<keyword evidence="9 17" id="KW-0547">Nucleotide-binding</keyword>
<feature type="binding site" evidence="17">
    <location>
        <position position="967"/>
    </location>
    <ligand>
        <name>ATP</name>
        <dbReference type="ChEBI" id="CHEBI:30616"/>
    </ligand>
</feature>
<keyword evidence="14 18" id="KW-0472">Membrane</keyword>
<evidence type="ECO:0000256" key="7">
    <source>
        <dbReference type="ARBA" id="ARBA00022723"/>
    </source>
</evidence>
<keyword evidence="13 18" id="KW-0408">Iron</keyword>
<dbReference type="AlphaFoldDB" id="A0A4Y1RSB7"/>
<evidence type="ECO:0000256" key="18">
    <source>
        <dbReference type="RuleBase" id="RU364112"/>
    </source>
</evidence>
<dbReference type="GO" id="GO:0005743">
    <property type="term" value="C:mitochondrial inner membrane"/>
    <property type="evidence" value="ECO:0007669"/>
    <property type="project" value="UniProtKB-SubCell"/>
</dbReference>
<dbReference type="GO" id="GO:0005524">
    <property type="term" value="F:ATP binding"/>
    <property type="evidence" value="ECO:0007669"/>
    <property type="project" value="UniProtKB-UniRule"/>
</dbReference>
<dbReference type="Pfam" id="PF03918">
    <property type="entry name" value="CcmH"/>
    <property type="match status" value="1"/>
</dbReference>
<dbReference type="InterPro" id="IPR005616">
    <property type="entry name" value="CcmH/CycL/Ccl2/NrfF_N"/>
</dbReference>
<keyword evidence="12 18" id="KW-1133">Transmembrane helix</keyword>
<keyword evidence="10 21" id="KW-0418">Kinase</keyword>
<evidence type="ECO:0000256" key="12">
    <source>
        <dbReference type="ARBA" id="ARBA00022989"/>
    </source>
</evidence>
<dbReference type="CDD" id="cd16378">
    <property type="entry name" value="CcmH_N"/>
    <property type="match status" value="1"/>
</dbReference>
<sequence length="1261" mass="140720">PSSYVTFRSQPPYDDLISIARLLGAEASSVASCNNISSNDHGKIPPNKLIIIPVPPCTCSGTSIYQHVAPYTVFNTGAKLKVEVGCACPSAKQMENGVISLLIYMVTWNDTVTLIGEKFGVDVHSVLDANMFSWSSTIYPFTPILVPLKHEICTANPGISVAYVVVNGSKAVRCFDGDRDPDISHQPHTRAPKSRASANSHISYPSSSTPMLMHHVCLGTVFLCLFPLGYKLHEFLKRRRCKIRKEKFFKKMVATCYNKNSMLTTLQCWQRSLLQKSCRKQQIISTRAGFLVREAMAQFTKECYFMAAQLRLRGQSVGTAGGIYQNRIEQFINEDYILSQINHRNIVKLLGCCLETEVPLLVPALSWDTRLRIACEVAGAVAYMHSAASSSILHRDIKLSNVLLDDKFSAKGTFGYIDPEYFQSNRFTEKSDVYSFGVMLVELLTSKDDGRNLMMHFVSLAKENQVHQILDPRLAGEAEPNDIDAIARLATRCLRSNGKGRPTMREVTMGSEEDPVKKTQVVNARAQNISHNVRCTECGSQSIEDSQADIAILLRKLIRDEIHAGKSDKEIYKKLEEDFGETVLYAPKFDMQTAALWLSPLLVAGAAAGIWAYKKHRQKTNVHIMALNLVRGVPLTPNEKQTMLDLLTPPPSRGNIPSSWWRSKLIHDKEFRLLSYRSQSSPRTQQAYINGSTLWNCSGNPATSKGYLCDASVKSCEAFVTFRSRAPHDTAISIAYLLGSEASKIASINKVSASDKIPSNKLIVVPVSCSCSGNIFQHYSPYTVIKNDTYFKTANDTYQGLTTCQAMIGQNYYDPENIPVGAVLTVPVRCACPSENQTADGITSLLTYIVAKNDTIASIGGMFGVNTQSIGIGLAFICMFLSGYKLYQCLKRRRIKTQQEKFFKQNGGFLLREKISSFGSSSKAKLFTAEEMERATDNYNQSRFLGQGGYGTVYKGMLLDGTIVAVKRSRAIDKHQIEQFINEVVILTQINHRNIVKLLGCCLETEVPVLVYEYIPNGTLSHHIQQKHIETPSLSWEQRFRITCEVAGAVSYMHSAASIPIFHRDIKSSNILLDHNYSAKVSDFGTSKSLPLDKTHLTTEVQGTFGYMDPEYFQSSKFTDKSDTYSFGVTLVEILTGKTPFSFAKEEGENLVASFISLTRENQLVQILDPQVVREAEMEHVGAIAELATRCLRLNGKKRPSMKEVSTELEGLRNTQRCLEKFQEPQSFKDETTFMHSTSETMKDHTEESIDFSMEIESASF</sequence>
<dbReference type="SMART" id="SM00220">
    <property type="entry name" value="S_TKc"/>
    <property type="match status" value="1"/>
</dbReference>